<keyword evidence="12" id="KW-1185">Reference proteome</keyword>
<keyword evidence="3" id="KW-0328">Glycosyltransferase</keyword>
<dbReference type="GO" id="GO:0005886">
    <property type="term" value="C:plasma membrane"/>
    <property type="evidence" value="ECO:0007669"/>
    <property type="project" value="UniProtKB-SubCell"/>
</dbReference>
<dbReference type="GO" id="GO:0016757">
    <property type="term" value="F:glycosyltransferase activity"/>
    <property type="evidence" value="ECO:0007669"/>
    <property type="project" value="UniProtKB-KW"/>
</dbReference>
<dbReference type="Pfam" id="PF00535">
    <property type="entry name" value="Glycos_transf_2"/>
    <property type="match status" value="1"/>
</dbReference>
<dbReference type="EMBL" id="CP032416">
    <property type="protein sequence ID" value="AYD40431.1"/>
    <property type="molecule type" value="Genomic_DNA"/>
</dbReference>
<keyword evidence="4 11" id="KW-0808">Transferase</keyword>
<dbReference type="InterPro" id="IPR050256">
    <property type="entry name" value="Glycosyltransferase_2"/>
</dbReference>
<name>A0A386H3W6_9CLOT</name>
<dbReference type="RefSeq" id="WP_119972161.1">
    <property type="nucleotide sequence ID" value="NZ_CP032416.1"/>
</dbReference>
<comment type="subcellular location">
    <subcellularLocation>
        <location evidence="1">Cell membrane</location>
        <topology evidence="1">Multi-pass membrane protein</topology>
    </subcellularLocation>
</comment>
<dbReference type="OrthoDB" id="9807778at2"/>
<proteinExistence type="inferred from homology"/>
<dbReference type="CDD" id="cd04187">
    <property type="entry name" value="DPM1_like_bac"/>
    <property type="match status" value="1"/>
</dbReference>
<dbReference type="Gene3D" id="3.90.550.10">
    <property type="entry name" value="Spore Coat Polysaccharide Biosynthesis Protein SpsA, Chain A"/>
    <property type="match status" value="1"/>
</dbReference>
<dbReference type="InterPro" id="IPR001173">
    <property type="entry name" value="Glyco_trans_2-like"/>
</dbReference>
<dbReference type="SUPFAM" id="SSF53448">
    <property type="entry name" value="Nucleotide-diphospho-sugar transferases"/>
    <property type="match status" value="1"/>
</dbReference>
<gene>
    <name evidence="11" type="ORF">D4Z93_07800</name>
</gene>
<keyword evidence="7 9" id="KW-0472">Membrane</keyword>
<keyword evidence="6 9" id="KW-1133">Transmembrane helix</keyword>
<dbReference type="InterPro" id="IPR029044">
    <property type="entry name" value="Nucleotide-diphossugar_trans"/>
</dbReference>
<organism evidence="11 12">
    <name type="scientific">Clostridium fermenticellae</name>
    <dbReference type="NCBI Taxonomy" id="2068654"/>
    <lineage>
        <taxon>Bacteria</taxon>
        <taxon>Bacillati</taxon>
        <taxon>Bacillota</taxon>
        <taxon>Clostridia</taxon>
        <taxon>Eubacteriales</taxon>
        <taxon>Clostridiaceae</taxon>
        <taxon>Clostridium</taxon>
    </lineage>
</organism>
<dbReference type="PANTHER" id="PTHR48090:SF1">
    <property type="entry name" value="PROPHAGE BACTOPRENOL GLUCOSYL TRANSFERASE HOMOLOG"/>
    <property type="match status" value="1"/>
</dbReference>
<evidence type="ECO:0000313" key="12">
    <source>
        <dbReference type="Proteomes" id="UP000266301"/>
    </source>
</evidence>
<protein>
    <submittedName>
        <fullName evidence="11">Glycosyltransferase</fullName>
    </submittedName>
</protein>
<comment type="similarity">
    <text evidence="8">Belongs to the glycosyltransferase 2 family. GtrB subfamily.</text>
</comment>
<evidence type="ECO:0000256" key="7">
    <source>
        <dbReference type="ARBA" id="ARBA00023136"/>
    </source>
</evidence>
<reference evidence="11 12" key="1">
    <citation type="journal article" date="2019" name="Int. J. Syst. Evol. Microbiol.">
        <title>Clostridium fermenticellae sp. nov., isolated from the mud in a fermentation cellar for the production of the Chinese liquor, baijiu.</title>
        <authorList>
            <person name="Xu P.X."/>
            <person name="Chai L.J."/>
            <person name="Qiu T."/>
            <person name="Zhang X.J."/>
            <person name="Lu Z.M."/>
            <person name="Xiao C."/>
            <person name="Wang S.T."/>
            <person name="Shen C.H."/>
            <person name="Shi J.S."/>
            <person name="Xu Z.H."/>
        </authorList>
    </citation>
    <scope>NUCLEOTIDE SEQUENCE [LARGE SCALE GENOMIC DNA]</scope>
    <source>
        <strain evidence="11 12">JN500901</strain>
    </source>
</reference>
<evidence type="ECO:0000256" key="5">
    <source>
        <dbReference type="ARBA" id="ARBA00022692"/>
    </source>
</evidence>
<evidence type="ECO:0000256" key="9">
    <source>
        <dbReference type="SAM" id="Phobius"/>
    </source>
</evidence>
<evidence type="ECO:0000256" key="2">
    <source>
        <dbReference type="ARBA" id="ARBA00022475"/>
    </source>
</evidence>
<feature type="transmembrane region" description="Helical" evidence="9">
    <location>
        <begin position="262"/>
        <end position="288"/>
    </location>
</feature>
<dbReference type="Proteomes" id="UP000266301">
    <property type="component" value="Chromosome"/>
</dbReference>
<evidence type="ECO:0000259" key="10">
    <source>
        <dbReference type="Pfam" id="PF00535"/>
    </source>
</evidence>
<dbReference type="PANTHER" id="PTHR48090">
    <property type="entry name" value="UNDECAPRENYL-PHOSPHATE 4-DEOXY-4-FORMAMIDO-L-ARABINOSE TRANSFERASE-RELATED"/>
    <property type="match status" value="1"/>
</dbReference>
<keyword evidence="5 9" id="KW-0812">Transmembrane</keyword>
<evidence type="ECO:0000256" key="6">
    <source>
        <dbReference type="ARBA" id="ARBA00022989"/>
    </source>
</evidence>
<dbReference type="FunFam" id="3.90.550.10:FF:000079">
    <property type="entry name" value="Probable glycosyl transferase"/>
    <property type="match status" value="1"/>
</dbReference>
<dbReference type="KEGG" id="cfer:D4Z93_07800"/>
<sequence length="326" mass="37982">MIDLSIVIPSYNEEDNIEPLYNRLNNVLQSITDKYEIIFVNDGSKDKTVNKIEMLCNVDAKVKLVDFSRNFGHEMANTAGINYASGDAVIIMDADLQDPPEVIKDMYCKYLDGYDLVYAKRSKREKETFIKRATSKLFYRFLRYFSNIEIPFDTGDYRLMSRNVVNEFNRLKEHNRFFRGLTHWIGFKSTCVEFDRLPRNTGKTNYDFAKLVRLAVDAVISFSYKPLKIFNIIGLSIALFSFFNIVYWIVFKITTKRPVEGWTSMIIVILFCSGIIMMQISIIGEYIARTYEEVKNRPLFIVNKTIGINDNNFSIKEKEAESIKKD</sequence>
<evidence type="ECO:0000256" key="1">
    <source>
        <dbReference type="ARBA" id="ARBA00004651"/>
    </source>
</evidence>
<evidence type="ECO:0000256" key="4">
    <source>
        <dbReference type="ARBA" id="ARBA00022679"/>
    </source>
</evidence>
<evidence type="ECO:0000256" key="8">
    <source>
        <dbReference type="ARBA" id="ARBA00038152"/>
    </source>
</evidence>
<evidence type="ECO:0000313" key="11">
    <source>
        <dbReference type="EMBL" id="AYD40431.1"/>
    </source>
</evidence>
<dbReference type="AlphaFoldDB" id="A0A386H3W6"/>
<keyword evidence="2" id="KW-1003">Cell membrane</keyword>
<feature type="transmembrane region" description="Helical" evidence="9">
    <location>
        <begin position="229"/>
        <end position="250"/>
    </location>
</feature>
<feature type="domain" description="Glycosyltransferase 2-like" evidence="10">
    <location>
        <begin position="5"/>
        <end position="167"/>
    </location>
</feature>
<accession>A0A386H3W6</accession>
<evidence type="ECO:0000256" key="3">
    <source>
        <dbReference type="ARBA" id="ARBA00022676"/>
    </source>
</evidence>